<evidence type="ECO:0000313" key="1">
    <source>
        <dbReference type="EMBL" id="EGO30347.1"/>
    </source>
</evidence>
<dbReference type="EMBL" id="GL945428">
    <property type="protein sequence ID" value="EGO30347.1"/>
    <property type="molecule type" value="Genomic_DNA"/>
</dbReference>
<dbReference type="Proteomes" id="UP000008064">
    <property type="component" value="Unassembled WGS sequence"/>
</dbReference>
<accession>F8NDR3</accession>
<sequence length="272" mass="31166">MCKANLGLLTMLAAWFSKKEESYDCIQANQQLPCSSCKPPINVLALPSDANSHTIKPCKTKIIGPPPPPKLTAELQVHAREKLQWFTLECWYRKDNILNNIVPHTIYWAQGKVLTNIINSAASCKTGHILRTMVKHYSNLLSHSTVDTMPGSSKPGFPATRREQRQELVTMQRHTLPPPYFLQPTYHPPLFYHHPPYFPHFPLPALLQLFLTSDLNYYSVEKLSLYEEEGDSIEVNGGEQQGTQVHWRFWLLQSVHECLKFVIQPSFRNAMT</sequence>
<reference evidence="1" key="1">
    <citation type="submission" date="2011-04" db="EMBL/GenBank/DDBJ databases">
        <title>Evolution of plant cell wall degrading machinery underlies the functional diversity of forest fungi.</title>
        <authorList>
            <consortium name="US DOE Joint Genome Institute (JGI-PGF)"/>
            <person name="Eastwood D.C."/>
            <person name="Floudas D."/>
            <person name="Binder M."/>
            <person name="Majcherczyk A."/>
            <person name="Schneider P."/>
            <person name="Aerts A."/>
            <person name="Asiegbu F.O."/>
            <person name="Baker S.E."/>
            <person name="Barry K."/>
            <person name="Bendiksby M."/>
            <person name="Blumentritt M."/>
            <person name="Coutinho P.M."/>
            <person name="Cullen D."/>
            <person name="Cullen D."/>
            <person name="Gathman A."/>
            <person name="Goodell B."/>
            <person name="Henrissat B."/>
            <person name="Ihrmark K."/>
            <person name="Kauserud H."/>
            <person name="Kohler A."/>
            <person name="LaButti K."/>
            <person name="Lapidus A."/>
            <person name="Lavin J.L."/>
            <person name="Lee Y.-H."/>
            <person name="Lindquist E."/>
            <person name="Lilly W."/>
            <person name="Lucas S."/>
            <person name="Morin E."/>
            <person name="Murat C."/>
            <person name="Oguiza J.A."/>
            <person name="Park J."/>
            <person name="Pisabarro A.G."/>
            <person name="Riley R."/>
            <person name="Rosling A."/>
            <person name="Salamov A."/>
            <person name="Schmidt O."/>
            <person name="Schmutz J."/>
            <person name="Skrede I."/>
            <person name="Stenlid J."/>
            <person name="Wiebenga A."/>
            <person name="Xie X."/>
            <person name="Kues U."/>
            <person name="Hibbett D.S."/>
            <person name="Hoffmeister D."/>
            <person name="Hogberg N."/>
            <person name="Martin F."/>
            <person name="Grigoriev I.V."/>
            <person name="Watkinson S.C."/>
        </authorList>
    </citation>
    <scope>NUCLEOTIDE SEQUENCE</scope>
    <source>
        <strain evidence="1">S7.9</strain>
    </source>
</reference>
<name>F8NDR3_SERL9</name>
<gene>
    <name evidence="1" type="ORF">SERLADRAFT_404557</name>
</gene>
<dbReference type="HOGENOM" id="CLU_1023642_0_0_1"/>
<dbReference type="KEGG" id="sla:SERLADRAFT_404557"/>
<protein>
    <submittedName>
        <fullName evidence="1">Uncharacterized protein</fullName>
    </submittedName>
</protein>
<organism>
    <name type="scientific">Serpula lacrymans var. lacrymans (strain S7.9)</name>
    <name type="common">Dry rot fungus</name>
    <dbReference type="NCBI Taxonomy" id="578457"/>
    <lineage>
        <taxon>Eukaryota</taxon>
        <taxon>Fungi</taxon>
        <taxon>Dikarya</taxon>
        <taxon>Basidiomycota</taxon>
        <taxon>Agaricomycotina</taxon>
        <taxon>Agaricomycetes</taxon>
        <taxon>Agaricomycetidae</taxon>
        <taxon>Boletales</taxon>
        <taxon>Coniophorineae</taxon>
        <taxon>Serpulaceae</taxon>
        <taxon>Serpula</taxon>
    </lineage>
</organism>
<proteinExistence type="predicted"/>
<dbReference type="RefSeq" id="XP_007312231.1">
    <property type="nucleotide sequence ID" value="XM_007312169.1"/>
</dbReference>
<dbReference type="AlphaFoldDB" id="F8NDR3"/>
<dbReference type="GeneID" id="18812380"/>